<feature type="non-terminal residue" evidence="1">
    <location>
        <position position="180"/>
    </location>
</feature>
<evidence type="ECO:0000313" key="2">
    <source>
        <dbReference type="Proteomes" id="UP001233999"/>
    </source>
</evidence>
<dbReference type="AlphaFoldDB" id="A0AAD8AKR0"/>
<reference evidence="1" key="1">
    <citation type="journal article" date="2023" name="IScience">
        <title>Live-bearing cockroach genome reveals convergent evolutionary mechanisms linked to viviparity in insects and beyond.</title>
        <authorList>
            <person name="Fouks B."/>
            <person name="Harrison M.C."/>
            <person name="Mikhailova A.A."/>
            <person name="Marchal E."/>
            <person name="English S."/>
            <person name="Carruthers M."/>
            <person name="Jennings E.C."/>
            <person name="Chiamaka E.L."/>
            <person name="Frigard R.A."/>
            <person name="Pippel M."/>
            <person name="Attardo G.M."/>
            <person name="Benoit J.B."/>
            <person name="Bornberg-Bauer E."/>
            <person name="Tobe S.S."/>
        </authorList>
    </citation>
    <scope>NUCLEOTIDE SEQUENCE</scope>
    <source>
        <strain evidence="1">Stay&amp;Tobe</strain>
    </source>
</reference>
<reference evidence="1" key="2">
    <citation type="submission" date="2023-05" db="EMBL/GenBank/DDBJ databases">
        <authorList>
            <person name="Fouks B."/>
        </authorList>
    </citation>
    <scope>NUCLEOTIDE SEQUENCE</scope>
    <source>
        <strain evidence="1">Stay&amp;Tobe</strain>
        <tissue evidence="1">Testes</tissue>
    </source>
</reference>
<name>A0AAD8AKR0_DIPPU</name>
<proteinExistence type="predicted"/>
<comment type="caution">
    <text evidence="1">The sequence shown here is derived from an EMBL/GenBank/DDBJ whole genome shotgun (WGS) entry which is preliminary data.</text>
</comment>
<keyword evidence="2" id="KW-1185">Reference proteome</keyword>
<organism evidence="1 2">
    <name type="scientific">Diploptera punctata</name>
    <name type="common">Pacific beetle cockroach</name>
    <dbReference type="NCBI Taxonomy" id="6984"/>
    <lineage>
        <taxon>Eukaryota</taxon>
        <taxon>Metazoa</taxon>
        <taxon>Ecdysozoa</taxon>
        <taxon>Arthropoda</taxon>
        <taxon>Hexapoda</taxon>
        <taxon>Insecta</taxon>
        <taxon>Pterygota</taxon>
        <taxon>Neoptera</taxon>
        <taxon>Polyneoptera</taxon>
        <taxon>Dictyoptera</taxon>
        <taxon>Blattodea</taxon>
        <taxon>Blaberoidea</taxon>
        <taxon>Blaberidae</taxon>
        <taxon>Diplopterinae</taxon>
        <taxon>Diploptera</taxon>
    </lineage>
</organism>
<feature type="non-terminal residue" evidence="1">
    <location>
        <position position="1"/>
    </location>
</feature>
<dbReference type="EMBL" id="JASPKZ010000462">
    <property type="protein sequence ID" value="KAJ9599972.1"/>
    <property type="molecule type" value="Genomic_DNA"/>
</dbReference>
<evidence type="ECO:0000313" key="1">
    <source>
        <dbReference type="EMBL" id="KAJ9599972.1"/>
    </source>
</evidence>
<sequence length="180" mass="20275">VTGHGSTGCHSITMTTAMSLCRVSDCLLFLVIGKEGVVIYWEVSTRYDRFNVSRTVELWRGKRVPNPHDGHIRWLAISRLGTKISPPSLSGGNKFPSTHTTGVSNLFPIIPDSLNANLNTVYNDHLYTIPKNSFSIVSAVEVFTWNTCSRFLTVVFLSGFETSNYIWDFMHHEMEIISPY</sequence>
<gene>
    <name evidence="1" type="ORF">L9F63_009734</name>
</gene>
<accession>A0AAD8AKR0</accession>
<protein>
    <submittedName>
        <fullName evidence="1">Uncharacterized protein</fullName>
    </submittedName>
</protein>
<dbReference type="Proteomes" id="UP001233999">
    <property type="component" value="Unassembled WGS sequence"/>
</dbReference>